<evidence type="ECO:0000313" key="2">
    <source>
        <dbReference type="Proteomes" id="UP000814140"/>
    </source>
</evidence>
<dbReference type="Proteomes" id="UP000814140">
    <property type="component" value="Unassembled WGS sequence"/>
</dbReference>
<name>A0ACB8T0M7_9AGAM</name>
<evidence type="ECO:0000313" key="1">
    <source>
        <dbReference type="EMBL" id="KAI0061710.1"/>
    </source>
</evidence>
<reference evidence="1" key="2">
    <citation type="journal article" date="2022" name="New Phytol.">
        <title>Evolutionary transition to the ectomycorrhizal habit in the genomes of a hyperdiverse lineage of mushroom-forming fungi.</title>
        <authorList>
            <person name="Looney B."/>
            <person name="Miyauchi S."/>
            <person name="Morin E."/>
            <person name="Drula E."/>
            <person name="Courty P.E."/>
            <person name="Kohler A."/>
            <person name="Kuo A."/>
            <person name="LaButti K."/>
            <person name="Pangilinan J."/>
            <person name="Lipzen A."/>
            <person name="Riley R."/>
            <person name="Andreopoulos W."/>
            <person name="He G."/>
            <person name="Johnson J."/>
            <person name="Nolan M."/>
            <person name="Tritt A."/>
            <person name="Barry K.W."/>
            <person name="Grigoriev I.V."/>
            <person name="Nagy L.G."/>
            <person name="Hibbett D."/>
            <person name="Henrissat B."/>
            <person name="Matheny P.B."/>
            <person name="Labbe J."/>
            <person name="Martin F.M."/>
        </authorList>
    </citation>
    <scope>NUCLEOTIDE SEQUENCE</scope>
    <source>
        <strain evidence="1">HHB10654</strain>
    </source>
</reference>
<comment type="caution">
    <text evidence="1">The sequence shown here is derived from an EMBL/GenBank/DDBJ whole genome shotgun (WGS) entry which is preliminary data.</text>
</comment>
<organism evidence="1 2">
    <name type="scientific">Artomyces pyxidatus</name>
    <dbReference type="NCBI Taxonomy" id="48021"/>
    <lineage>
        <taxon>Eukaryota</taxon>
        <taxon>Fungi</taxon>
        <taxon>Dikarya</taxon>
        <taxon>Basidiomycota</taxon>
        <taxon>Agaricomycotina</taxon>
        <taxon>Agaricomycetes</taxon>
        <taxon>Russulales</taxon>
        <taxon>Auriscalpiaceae</taxon>
        <taxon>Artomyces</taxon>
    </lineage>
</organism>
<accession>A0ACB8T0M7</accession>
<reference evidence="1" key="1">
    <citation type="submission" date="2021-03" db="EMBL/GenBank/DDBJ databases">
        <authorList>
            <consortium name="DOE Joint Genome Institute"/>
            <person name="Ahrendt S."/>
            <person name="Looney B.P."/>
            <person name="Miyauchi S."/>
            <person name="Morin E."/>
            <person name="Drula E."/>
            <person name="Courty P.E."/>
            <person name="Chicoki N."/>
            <person name="Fauchery L."/>
            <person name="Kohler A."/>
            <person name="Kuo A."/>
            <person name="Labutti K."/>
            <person name="Pangilinan J."/>
            <person name="Lipzen A."/>
            <person name="Riley R."/>
            <person name="Andreopoulos W."/>
            <person name="He G."/>
            <person name="Johnson J."/>
            <person name="Barry K.W."/>
            <person name="Grigoriev I.V."/>
            <person name="Nagy L."/>
            <person name="Hibbett D."/>
            <person name="Henrissat B."/>
            <person name="Matheny P.B."/>
            <person name="Labbe J."/>
            <person name="Martin F."/>
        </authorList>
    </citation>
    <scope>NUCLEOTIDE SEQUENCE</scope>
    <source>
        <strain evidence="1">HHB10654</strain>
    </source>
</reference>
<keyword evidence="2" id="KW-1185">Reference proteome</keyword>
<dbReference type="EMBL" id="MU277211">
    <property type="protein sequence ID" value="KAI0061710.1"/>
    <property type="molecule type" value="Genomic_DNA"/>
</dbReference>
<protein>
    <submittedName>
        <fullName evidence="1">Bud-site selection protein</fullName>
    </submittedName>
</protein>
<sequence>MPPLKQQRGTKRKLDLTNEEDVDTRLTSKLFHGFREARKAAKKAKTHETQRIVRKLKELSKETEVEDGNRENLEAQLNVLKKVNYERIGSLALKNKLKKDKVVSKHPSVLSALSAESSVESSSTPAGHELQVEARLLSSKVLSGEVNGIISSLRSILRPEAVQTDLAQPPTKTRKLSTAHGAFPAETGSSSTDTESVAGEESNAEQPTEEWESGTVEEEKEEFSSESELSGGDAPDGPARPRPVPAGAPSVKKATKTIAALPRAISKDTPATTGGQSTFLPSLSQGFTRGDSDSDWSDGEADIIDTTHKNRRGQRARRAIWEKKYGRNAKHLTKSESTPDHRRLGRAPTEQGRHGTKTIDRSSVASRDRQGGRAHHPARGVRDDEFTRPRQSSKPVDSAERPLHPSWEAKRKLKQRDSGAIVAPQGKRIVFDG</sequence>
<proteinExistence type="predicted"/>
<gene>
    <name evidence="1" type="ORF">BV25DRAFT_1870693</name>
</gene>